<dbReference type="Pfam" id="PF00010">
    <property type="entry name" value="HLH"/>
    <property type="match status" value="1"/>
</dbReference>
<dbReference type="InterPro" id="IPR011598">
    <property type="entry name" value="bHLH_dom"/>
</dbReference>
<dbReference type="EMBL" id="JARAKH010000142">
    <property type="protein sequence ID" value="KAK8375043.1"/>
    <property type="molecule type" value="Genomic_DNA"/>
</dbReference>
<dbReference type="InterPro" id="IPR036638">
    <property type="entry name" value="HLH_DNA-bd_sf"/>
</dbReference>
<dbReference type="AlphaFoldDB" id="A0AAW0SI60"/>
<gene>
    <name evidence="3" type="ORF">O3P69_017781</name>
</gene>
<dbReference type="Proteomes" id="UP001487740">
    <property type="component" value="Unassembled WGS sequence"/>
</dbReference>
<dbReference type="PANTHER" id="PTHR23349:SF108">
    <property type="entry name" value="BHLH DOMAIN-CONTAINING PROTEIN"/>
    <property type="match status" value="1"/>
</dbReference>
<feature type="domain" description="BHLH" evidence="2">
    <location>
        <begin position="302"/>
        <end position="355"/>
    </location>
</feature>
<dbReference type="GO" id="GO:0000981">
    <property type="term" value="F:DNA-binding transcription factor activity, RNA polymerase II-specific"/>
    <property type="evidence" value="ECO:0007669"/>
    <property type="project" value="TreeGrafter"/>
</dbReference>
<evidence type="ECO:0000313" key="3">
    <source>
        <dbReference type="EMBL" id="KAK8375043.1"/>
    </source>
</evidence>
<dbReference type="GO" id="GO:0046983">
    <property type="term" value="F:protein dimerization activity"/>
    <property type="evidence" value="ECO:0007669"/>
    <property type="project" value="InterPro"/>
</dbReference>
<evidence type="ECO:0000256" key="1">
    <source>
        <dbReference type="ARBA" id="ARBA00023125"/>
    </source>
</evidence>
<evidence type="ECO:0000259" key="2">
    <source>
        <dbReference type="PROSITE" id="PS50888"/>
    </source>
</evidence>
<evidence type="ECO:0000313" key="4">
    <source>
        <dbReference type="Proteomes" id="UP001487740"/>
    </source>
</evidence>
<name>A0AAW0SI60_SCYPA</name>
<dbReference type="Gene3D" id="4.10.280.10">
    <property type="entry name" value="Helix-loop-helix DNA-binding domain"/>
    <property type="match status" value="1"/>
</dbReference>
<sequence>MVSSKAASGSLCSDQDEACGVLWRRGGGWGEEQVQELLSLVMDMKFGMWEQSIPAPWRAHISELRLQPLIQSSPSRRKSQASAPRRKTLVRVEMSTSEAPSSLLHQEAFNIELPEATNLIKDTNFHESSAGPSVMLLQPPQAFLTDDLQEPQELFQNVLDSQPPQDLLLRDLEPRTQELLLHDIQPSHGQTFSTQPQEQAQGFINPSREKDDLRNTLSFPIVDSFLAPLTQDLVAIGESPAECDPAVPSHLSTSLEYSDMSYAAEAPTAVTSTTPKITQRLREKKKSKSVYKHVPHREKPQHLVARRNARERRRVQSVNVAFSRLRRVVPGTSGRSKRVSKVKTLQGAMDYISHLQALLQEPPDLCDSNFPTMCTPVPYSVYAPSVRIQLKLYYIRRPEEAWDEAAARMAAPTTLLPLPLITRQDEAMN</sequence>
<dbReference type="PANTHER" id="PTHR23349">
    <property type="entry name" value="BASIC HELIX-LOOP-HELIX TRANSCRIPTION FACTOR, TWIST"/>
    <property type="match status" value="1"/>
</dbReference>
<dbReference type="GO" id="GO:0032502">
    <property type="term" value="P:developmental process"/>
    <property type="evidence" value="ECO:0007669"/>
    <property type="project" value="TreeGrafter"/>
</dbReference>
<dbReference type="SMART" id="SM00353">
    <property type="entry name" value="HLH"/>
    <property type="match status" value="1"/>
</dbReference>
<accession>A0AAW0SI60</accession>
<dbReference type="GO" id="GO:0000977">
    <property type="term" value="F:RNA polymerase II transcription regulatory region sequence-specific DNA binding"/>
    <property type="evidence" value="ECO:0007669"/>
    <property type="project" value="TreeGrafter"/>
</dbReference>
<proteinExistence type="predicted"/>
<keyword evidence="1" id="KW-0238">DNA-binding</keyword>
<comment type="caution">
    <text evidence="3">The sequence shown here is derived from an EMBL/GenBank/DDBJ whole genome shotgun (WGS) entry which is preliminary data.</text>
</comment>
<dbReference type="PROSITE" id="PS50888">
    <property type="entry name" value="BHLH"/>
    <property type="match status" value="1"/>
</dbReference>
<keyword evidence="4" id="KW-1185">Reference proteome</keyword>
<dbReference type="SUPFAM" id="SSF47459">
    <property type="entry name" value="HLH, helix-loop-helix DNA-binding domain"/>
    <property type="match status" value="1"/>
</dbReference>
<organism evidence="3 4">
    <name type="scientific">Scylla paramamosain</name>
    <name type="common">Mud crab</name>
    <dbReference type="NCBI Taxonomy" id="85552"/>
    <lineage>
        <taxon>Eukaryota</taxon>
        <taxon>Metazoa</taxon>
        <taxon>Ecdysozoa</taxon>
        <taxon>Arthropoda</taxon>
        <taxon>Crustacea</taxon>
        <taxon>Multicrustacea</taxon>
        <taxon>Malacostraca</taxon>
        <taxon>Eumalacostraca</taxon>
        <taxon>Eucarida</taxon>
        <taxon>Decapoda</taxon>
        <taxon>Pleocyemata</taxon>
        <taxon>Brachyura</taxon>
        <taxon>Eubrachyura</taxon>
        <taxon>Portunoidea</taxon>
        <taxon>Portunidae</taxon>
        <taxon>Portuninae</taxon>
        <taxon>Scylla</taxon>
    </lineage>
</organism>
<dbReference type="InterPro" id="IPR050283">
    <property type="entry name" value="E-box_TF_Regulators"/>
</dbReference>
<reference evidence="3 4" key="1">
    <citation type="submission" date="2023-03" db="EMBL/GenBank/DDBJ databases">
        <title>High-quality genome of Scylla paramamosain provides insights in environmental adaptation.</title>
        <authorList>
            <person name="Zhang L."/>
        </authorList>
    </citation>
    <scope>NUCLEOTIDE SEQUENCE [LARGE SCALE GENOMIC DNA]</scope>
    <source>
        <strain evidence="3">LZ_2023a</strain>
        <tissue evidence="3">Muscle</tissue>
    </source>
</reference>
<dbReference type="CDD" id="cd11418">
    <property type="entry name" value="bHLH_TS_ASCL"/>
    <property type="match status" value="1"/>
</dbReference>
<protein>
    <recommendedName>
        <fullName evidence="2">BHLH domain-containing protein</fullName>
    </recommendedName>
</protein>